<comment type="cofactor">
    <cofactor evidence="2 7">
        <name>Mg(2+)</name>
        <dbReference type="ChEBI" id="CHEBI:18420"/>
    </cofactor>
</comment>
<evidence type="ECO:0000313" key="9">
    <source>
        <dbReference type="Proteomes" id="UP001484239"/>
    </source>
</evidence>
<dbReference type="PRINTS" id="PR01959">
    <property type="entry name" value="SBIMPHPHTASE"/>
</dbReference>
<dbReference type="Gene3D" id="3.30.540.10">
    <property type="entry name" value="Fructose-1,6-Bisphosphatase, subunit A, domain 1"/>
    <property type="match status" value="1"/>
</dbReference>
<dbReference type="PROSITE" id="PS00630">
    <property type="entry name" value="IMP_2"/>
    <property type="match status" value="1"/>
</dbReference>
<dbReference type="InterPro" id="IPR033942">
    <property type="entry name" value="IMPase"/>
</dbReference>
<dbReference type="Gene3D" id="3.40.190.80">
    <property type="match status" value="1"/>
</dbReference>
<evidence type="ECO:0000256" key="4">
    <source>
        <dbReference type="ARBA" id="ARBA00022723"/>
    </source>
</evidence>
<dbReference type="InterPro" id="IPR022337">
    <property type="entry name" value="Inositol_monophosphatase_SuhB"/>
</dbReference>
<evidence type="ECO:0000256" key="2">
    <source>
        <dbReference type="ARBA" id="ARBA00001946"/>
    </source>
</evidence>
<dbReference type="Proteomes" id="UP001484239">
    <property type="component" value="Unassembled WGS sequence"/>
</dbReference>
<evidence type="ECO:0000313" key="8">
    <source>
        <dbReference type="EMBL" id="MEK9502418.1"/>
    </source>
</evidence>
<dbReference type="Pfam" id="PF00459">
    <property type="entry name" value="Inositol_P"/>
    <property type="match status" value="1"/>
</dbReference>
<proteinExistence type="inferred from homology"/>
<evidence type="ECO:0000256" key="3">
    <source>
        <dbReference type="ARBA" id="ARBA00009759"/>
    </source>
</evidence>
<dbReference type="CDD" id="cd01639">
    <property type="entry name" value="IMPase"/>
    <property type="match status" value="1"/>
</dbReference>
<comment type="caution">
    <text evidence="8">The sequence shown here is derived from an EMBL/GenBank/DDBJ whole genome shotgun (WGS) entry which is preliminary data.</text>
</comment>
<sequence length="269" mass="28874">MPPDEPLDLWLRTALDAADAGARIHADHLDRVGAGDARLKGRADFVSEVDEAAQRAILSLIRARHPDHLILAEEDDAPPALPDDDTPLWVVDPLDGTTNFLHGHPMHAASVAVTVGGRPMAGAVVCAPTGERWWARRGGGAWRNDRRIRVADSVPMERTLIGTGFPFKAMHELDRFLAAVRNVLGGTSGIRRGGAAAIDLAYVADGRFDGFWEYGLSPWDVAAGILLIEEAGGVVERVEGGPVDLRPGSVIAGSSRAVVDRLRAWTDRP</sequence>
<dbReference type="InterPro" id="IPR000760">
    <property type="entry name" value="Inositol_monophosphatase-like"/>
</dbReference>
<reference evidence="8 9" key="1">
    <citation type="submission" date="2024-02" db="EMBL/GenBank/DDBJ databases">
        <title>A novel Gemmatimonadota bacterium.</title>
        <authorList>
            <person name="Du Z.-J."/>
            <person name="Ye Y.-Q."/>
        </authorList>
    </citation>
    <scope>NUCLEOTIDE SEQUENCE [LARGE SCALE GENOMIC DNA]</scope>
    <source>
        <strain evidence="8 9">DH-20</strain>
    </source>
</reference>
<dbReference type="SUPFAM" id="SSF56655">
    <property type="entry name" value="Carbohydrate phosphatase"/>
    <property type="match status" value="1"/>
</dbReference>
<keyword evidence="6 7" id="KW-0460">Magnesium</keyword>
<comment type="similarity">
    <text evidence="3 7">Belongs to the inositol monophosphatase superfamily.</text>
</comment>
<dbReference type="EMBL" id="JBBHLI010000011">
    <property type="protein sequence ID" value="MEK9502418.1"/>
    <property type="molecule type" value="Genomic_DNA"/>
</dbReference>
<dbReference type="PANTHER" id="PTHR20854">
    <property type="entry name" value="INOSITOL MONOPHOSPHATASE"/>
    <property type="match status" value="1"/>
</dbReference>
<evidence type="ECO:0000256" key="1">
    <source>
        <dbReference type="ARBA" id="ARBA00001033"/>
    </source>
</evidence>
<dbReference type="InterPro" id="IPR020583">
    <property type="entry name" value="Inositol_monoP_metal-BS"/>
</dbReference>
<dbReference type="PANTHER" id="PTHR20854:SF4">
    <property type="entry name" value="INOSITOL-1-MONOPHOSPHATASE-RELATED"/>
    <property type="match status" value="1"/>
</dbReference>
<dbReference type="EC" id="3.1.3.25" evidence="7"/>
<keyword evidence="9" id="KW-1185">Reference proteome</keyword>
<name>A0ABU9EEB3_9BACT</name>
<accession>A0ABU9EEB3</accession>
<keyword evidence="4 7" id="KW-0479">Metal-binding</keyword>
<dbReference type="GO" id="GO:0016787">
    <property type="term" value="F:hydrolase activity"/>
    <property type="evidence" value="ECO:0007669"/>
    <property type="project" value="UniProtKB-KW"/>
</dbReference>
<dbReference type="InterPro" id="IPR020550">
    <property type="entry name" value="Inositol_monophosphatase_CS"/>
</dbReference>
<dbReference type="RefSeq" id="WP_405278547.1">
    <property type="nucleotide sequence ID" value="NZ_CP144380.1"/>
</dbReference>
<dbReference type="PRINTS" id="PR00377">
    <property type="entry name" value="IMPHPHTASES"/>
</dbReference>
<comment type="catalytic activity">
    <reaction evidence="1 7">
        <text>a myo-inositol phosphate + H2O = myo-inositol + phosphate</text>
        <dbReference type="Rhea" id="RHEA:24056"/>
        <dbReference type="ChEBI" id="CHEBI:15377"/>
        <dbReference type="ChEBI" id="CHEBI:17268"/>
        <dbReference type="ChEBI" id="CHEBI:43474"/>
        <dbReference type="ChEBI" id="CHEBI:84139"/>
        <dbReference type="EC" id="3.1.3.25"/>
    </reaction>
</comment>
<protein>
    <recommendedName>
        <fullName evidence="7">Inositol-1-monophosphatase</fullName>
        <ecNumber evidence="7">3.1.3.25</ecNumber>
    </recommendedName>
</protein>
<evidence type="ECO:0000256" key="7">
    <source>
        <dbReference type="RuleBase" id="RU364068"/>
    </source>
</evidence>
<evidence type="ECO:0000256" key="5">
    <source>
        <dbReference type="ARBA" id="ARBA00022801"/>
    </source>
</evidence>
<keyword evidence="5 7" id="KW-0378">Hydrolase</keyword>
<organism evidence="8 9">
    <name type="scientific">Gaopeijia maritima</name>
    <dbReference type="NCBI Taxonomy" id="3119007"/>
    <lineage>
        <taxon>Bacteria</taxon>
        <taxon>Pseudomonadati</taxon>
        <taxon>Gemmatimonadota</taxon>
        <taxon>Longimicrobiia</taxon>
        <taxon>Gaopeijiales</taxon>
        <taxon>Gaopeijiaceae</taxon>
        <taxon>Gaopeijia</taxon>
    </lineage>
</organism>
<gene>
    <name evidence="8" type="ORF">WI372_15600</name>
</gene>
<evidence type="ECO:0000256" key="6">
    <source>
        <dbReference type="ARBA" id="ARBA00022842"/>
    </source>
</evidence>
<dbReference type="PROSITE" id="PS00629">
    <property type="entry name" value="IMP_1"/>
    <property type="match status" value="1"/>
</dbReference>